<dbReference type="PROSITE" id="PS51063">
    <property type="entry name" value="HTH_CRP_2"/>
    <property type="match status" value="1"/>
</dbReference>
<dbReference type="PRINTS" id="PR00034">
    <property type="entry name" value="HTHCRP"/>
</dbReference>
<dbReference type="InterPro" id="IPR012318">
    <property type="entry name" value="HTH_CRP"/>
</dbReference>
<keyword evidence="2" id="KW-0238">DNA-binding</keyword>
<dbReference type="Gene3D" id="2.60.120.10">
    <property type="entry name" value="Jelly Rolls"/>
    <property type="match status" value="1"/>
</dbReference>
<dbReference type="AlphaFoldDB" id="A0A419VUE1"/>
<gene>
    <name evidence="6" type="ORF">BC643_4585</name>
</gene>
<protein>
    <submittedName>
        <fullName evidence="6">CRP-like cAMP-binding protein</fullName>
    </submittedName>
</protein>
<dbReference type="Gene3D" id="1.10.10.10">
    <property type="entry name" value="Winged helix-like DNA-binding domain superfamily/Winged helix DNA-binding domain"/>
    <property type="match status" value="1"/>
</dbReference>
<dbReference type="InterPro" id="IPR018490">
    <property type="entry name" value="cNMP-bd_dom_sf"/>
</dbReference>
<dbReference type="SMART" id="SM00419">
    <property type="entry name" value="HTH_CRP"/>
    <property type="match status" value="1"/>
</dbReference>
<dbReference type="OrthoDB" id="1118445at2"/>
<dbReference type="InterPro" id="IPR014710">
    <property type="entry name" value="RmlC-like_jellyroll"/>
</dbReference>
<evidence type="ECO:0000259" key="4">
    <source>
        <dbReference type="PROSITE" id="PS50042"/>
    </source>
</evidence>
<keyword evidence="1" id="KW-0805">Transcription regulation</keyword>
<dbReference type="RefSeq" id="WP_120275712.1">
    <property type="nucleotide sequence ID" value="NZ_RAPN01000006.1"/>
</dbReference>
<dbReference type="PROSITE" id="PS50042">
    <property type="entry name" value="CNMP_BINDING_3"/>
    <property type="match status" value="1"/>
</dbReference>
<dbReference type="Pfam" id="PF13545">
    <property type="entry name" value="HTH_Crp_2"/>
    <property type="match status" value="1"/>
</dbReference>
<dbReference type="Pfam" id="PF00027">
    <property type="entry name" value="cNMP_binding"/>
    <property type="match status" value="1"/>
</dbReference>
<dbReference type="InterPro" id="IPR000595">
    <property type="entry name" value="cNMP-bd_dom"/>
</dbReference>
<comment type="caution">
    <text evidence="6">The sequence shown here is derived from an EMBL/GenBank/DDBJ whole genome shotgun (WGS) entry which is preliminary data.</text>
</comment>
<evidence type="ECO:0000256" key="3">
    <source>
        <dbReference type="ARBA" id="ARBA00023163"/>
    </source>
</evidence>
<feature type="domain" description="Cyclic nucleotide-binding" evidence="4">
    <location>
        <begin position="18"/>
        <end position="87"/>
    </location>
</feature>
<dbReference type="GO" id="GO:0003677">
    <property type="term" value="F:DNA binding"/>
    <property type="evidence" value="ECO:0007669"/>
    <property type="project" value="UniProtKB-KW"/>
</dbReference>
<evidence type="ECO:0000313" key="6">
    <source>
        <dbReference type="EMBL" id="RKD85066.1"/>
    </source>
</evidence>
<dbReference type="Proteomes" id="UP000283387">
    <property type="component" value="Unassembled WGS sequence"/>
</dbReference>
<dbReference type="InterPro" id="IPR036388">
    <property type="entry name" value="WH-like_DNA-bd_sf"/>
</dbReference>
<feature type="domain" description="HTH crp-type" evidence="5">
    <location>
        <begin position="152"/>
        <end position="222"/>
    </location>
</feature>
<reference evidence="6 7" key="1">
    <citation type="submission" date="2018-09" db="EMBL/GenBank/DDBJ databases">
        <title>Genomic Encyclopedia of Archaeal and Bacterial Type Strains, Phase II (KMG-II): from individual species to whole genera.</title>
        <authorList>
            <person name="Goeker M."/>
        </authorList>
    </citation>
    <scope>NUCLEOTIDE SEQUENCE [LARGE SCALE GENOMIC DNA]</scope>
    <source>
        <strain evidence="6 7">DSM 27148</strain>
    </source>
</reference>
<dbReference type="SMART" id="SM00100">
    <property type="entry name" value="cNMP"/>
    <property type="match status" value="1"/>
</dbReference>
<evidence type="ECO:0000259" key="5">
    <source>
        <dbReference type="PROSITE" id="PS51063"/>
    </source>
</evidence>
<proteinExistence type="predicted"/>
<evidence type="ECO:0000256" key="1">
    <source>
        <dbReference type="ARBA" id="ARBA00023015"/>
    </source>
</evidence>
<dbReference type="EMBL" id="RAPN01000006">
    <property type="protein sequence ID" value="RKD85066.1"/>
    <property type="molecule type" value="Genomic_DNA"/>
</dbReference>
<dbReference type="SUPFAM" id="SSF46785">
    <property type="entry name" value="Winged helix' DNA-binding domain"/>
    <property type="match status" value="1"/>
</dbReference>
<accession>A0A419VUE1</accession>
<keyword evidence="3" id="KW-0804">Transcription</keyword>
<keyword evidence="7" id="KW-1185">Reference proteome</keyword>
<organism evidence="6 7">
    <name type="scientific">Mangrovibacterium diazotrophicum</name>
    <dbReference type="NCBI Taxonomy" id="1261403"/>
    <lineage>
        <taxon>Bacteria</taxon>
        <taxon>Pseudomonadati</taxon>
        <taxon>Bacteroidota</taxon>
        <taxon>Bacteroidia</taxon>
        <taxon>Marinilabiliales</taxon>
        <taxon>Prolixibacteraceae</taxon>
        <taxon>Mangrovibacterium</taxon>
    </lineage>
</organism>
<dbReference type="SUPFAM" id="SSF51206">
    <property type="entry name" value="cAMP-binding domain-like"/>
    <property type="match status" value="1"/>
</dbReference>
<evidence type="ECO:0000313" key="7">
    <source>
        <dbReference type="Proteomes" id="UP000283387"/>
    </source>
</evidence>
<dbReference type="GO" id="GO:0006355">
    <property type="term" value="P:regulation of DNA-templated transcription"/>
    <property type="evidence" value="ECO:0007669"/>
    <property type="project" value="InterPro"/>
</dbReference>
<name>A0A419VUE1_9BACT</name>
<sequence length="237" mass="26833">MQANNYGCLTCVNSNCLIKKHIDNEAVREYLHRKNTFNCNQGQQFILEGAPVSGLYFIYQGAVKVYRQTPNKESQIIRFSKNGEIVGHRGFGTNYVYDISAAALKDTILCNFATDVLIEMLHKAPPLMFDFMLFYADQLQKSEANAKRFVQMSVRERVINGLLFIESKFGQTDGFINMTLSRRDIAEFAGTSTDQVIRVISALKKEGLLIAKGKKLGIPNIELFTEQLQETSYFLEG</sequence>
<evidence type="ECO:0000256" key="2">
    <source>
        <dbReference type="ARBA" id="ARBA00023125"/>
    </source>
</evidence>
<dbReference type="CDD" id="cd00038">
    <property type="entry name" value="CAP_ED"/>
    <property type="match status" value="1"/>
</dbReference>
<dbReference type="InterPro" id="IPR036390">
    <property type="entry name" value="WH_DNA-bd_sf"/>
</dbReference>